<evidence type="ECO:0000313" key="2">
    <source>
        <dbReference type="Proteomes" id="UP000006250"/>
    </source>
</evidence>
<keyword evidence="2" id="KW-1185">Reference proteome</keyword>
<dbReference type="EMBL" id="AECZ01000016">
    <property type="protein sequence ID" value="EFL50719.1"/>
    <property type="molecule type" value="Genomic_DNA"/>
</dbReference>
<gene>
    <name evidence="1" type="ORF">DesfrDRAFT_2480</name>
</gene>
<accession>E1JXY1</accession>
<dbReference type="Proteomes" id="UP000006250">
    <property type="component" value="Unassembled WGS sequence"/>
</dbReference>
<dbReference type="OrthoDB" id="8448837at2"/>
<evidence type="ECO:0000313" key="1">
    <source>
        <dbReference type="EMBL" id="EFL50719.1"/>
    </source>
</evidence>
<dbReference type="RefSeq" id="WP_005994311.1">
    <property type="nucleotide sequence ID" value="NZ_AECZ01000016.1"/>
</dbReference>
<proteinExistence type="predicted"/>
<name>E1JXY1_SOLFR</name>
<sequence length="126" mass="14685">MAAIKIMVDYEANGLWCDEATWYRVPPALRERLYDWNWWWELGEYQKRRDGAYGLDYDPDVCAWIGLTLAMQAKLALPDAQVIFVHEAKWDRAIALALADGRHDVPRGQYIYEIFAGPDKIEARHV</sequence>
<organism evidence="1 2">
    <name type="scientific">Solidesulfovibrio fructosivorans JJ]</name>
    <dbReference type="NCBI Taxonomy" id="596151"/>
    <lineage>
        <taxon>Bacteria</taxon>
        <taxon>Pseudomonadati</taxon>
        <taxon>Thermodesulfobacteriota</taxon>
        <taxon>Desulfovibrionia</taxon>
        <taxon>Desulfovibrionales</taxon>
        <taxon>Desulfovibrionaceae</taxon>
        <taxon>Solidesulfovibrio</taxon>
    </lineage>
</organism>
<reference evidence="1 2" key="1">
    <citation type="submission" date="2010-08" db="EMBL/GenBank/DDBJ databases">
        <title>The draft genome of Desulfovibrio fructosovorans JJ.</title>
        <authorList>
            <consortium name="US DOE Joint Genome Institute (JGI-PGF)"/>
            <person name="Lucas S."/>
            <person name="Copeland A."/>
            <person name="Lapidus A."/>
            <person name="Cheng J.-F."/>
            <person name="Bruce D."/>
            <person name="Goodwin L."/>
            <person name="Pitluck S."/>
            <person name="Land M.L."/>
            <person name="Hauser L."/>
            <person name="Chang Y.-J."/>
            <person name="Jeffries C."/>
            <person name="Wall J.D."/>
            <person name="Stahl D.A."/>
            <person name="Arkin A.P."/>
            <person name="Dehal P."/>
            <person name="Stolyar S.M."/>
            <person name="Hazen T.C."/>
            <person name="Woyke T.J."/>
        </authorList>
    </citation>
    <scope>NUCLEOTIDE SEQUENCE [LARGE SCALE GENOMIC DNA]</scope>
    <source>
        <strain evidence="1 2">JJ</strain>
    </source>
</reference>
<dbReference type="AlphaFoldDB" id="E1JXY1"/>
<protein>
    <submittedName>
        <fullName evidence="1">Uncharacterized protein</fullName>
    </submittedName>
</protein>
<comment type="caution">
    <text evidence="1">The sequence shown here is derived from an EMBL/GenBank/DDBJ whole genome shotgun (WGS) entry which is preliminary data.</text>
</comment>
<dbReference type="STRING" id="596151.DesfrDRAFT_2480"/>